<evidence type="ECO:0000313" key="4">
    <source>
        <dbReference type="Proteomes" id="UP001334732"/>
    </source>
</evidence>
<reference evidence="3 4" key="1">
    <citation type="submission" date="2023-12" db="EMBL/GenBank/DDBJ databases">
        <title>Thiobacillus sedimentum sp. nov., a chemolithoautotrophic sulfur-oxidizing bacterium isolated from freshwater sediment.</title>
        <authorList>
            <person name="Luo J."/>
            <person name="Dai C."/>
        </authorList>
    </citation>
    <scope>NUCLEOTIDE SEQUENCE [LARGE SCALE GENOMIC DNA]</scope>
    <source>
        <strain evidence="3 4">SCUT-2</strain>
    </source>
</reference>
<dbReference type="InterPro" id="IPR025392">
    <property type="entry name" value="DUF4124"/>
</dbReference>
<accession>A0ABZ1CH18</accession>
<feature type="compositionally biased region" description="Basic and acidic residues" evidence="1">
    <location>
        <begin position="73"/>
        <end position="90"/>
    </location>
</feature>
<sequence length="140" mass="15230">MSAIALAPHAHADLYKWTDARGNVHYGDQAPAGQARIIHTPAAGQSAITSQARQSLDAQEQAFQKRRQAAADARAKADKEAEQTRMRRENCAKARSNLSALQNSPRVYSTDAAGQRSYMDDAARERATADSQKAVADFCK</sequence>
<organism evidence="3 4">
    <name type="scientific">Thiobacillus sedimenti</name>
    <dbReference type="NCBI Taxonomy" id="3110231"/>
    <lineage>
        <taxon>Bacteria</taxon>
        <taxon>Pseudomonadati</taxon>
        <taxon>Pseudomonadota</taxon>
        <taxon>Betaproteobacteria</taxon>
        <taxon>Nitrosomonadales</taxon>
        <taxon>Thiobacillaceae</taxon>
        <taxon>Thiobacillus</taxon>
    </lineage>
</organism>
<feature type="region of interest" description="Disordered" evidence="1">
    <location>
        <begin position="43"/>
        <end position="90"/>
    </location>
</feature>
<feature type="domain" description="DUF4124" evidence="2">
    <location>
        <begin position="3"/>
        <end position="54"/>
    </location>
</feature>
<feature type="compositionally biased region" description="Polar residues" evidence="1">
    <location>
        <begin position="46"/>
        <end position="57"/>
    </location>
</feature>
<evidence type="ECO:0000313" key="3">
    <source>
        <dbReference type="EMBL" id="WRS38290.1"/>
    </source>
</evidence>
<dbReference type="RefSeq" id="WP_324778819.1">
    <property type="nucleotide sequence ID" value="NZ_CP141769.1"/>
</dbReference>
<gene>
    <name evidence="3" type="ORF">VA613_09730</name>
</gene>
<evidence type="ECO:0000259" key="2">
    <source>
        <dbReference type="Pfam" id="PF13511"/>
    </source>
</evidence>
<name>A0ABZ1CH18_9PROT</name>
<dbReference type="Pfam" id="PF13511">
    <property type="entry name" value="DUF4124"/>
    <property type="match status" value="1"/>
</dbReference>
<dbReference type="Proteomes" id="UP001334732">
    <property type="component" value="Chromosome"/>
</dbReference>
<protein>
    <submittedName>
        <fullName evidence="3">DUF4124 domain-containing protein</fullName>
    </submittedName>
</protein>
<dbReference type="EMBL" id="CP141769">
    <property type="protein sequence ID" value="WRS38290.1"/>
    <property type="molecule type" value="Genomic_DNA"/>
</dbReference>
<proteinExistence type="predicted"/>
<evidence type="ECO:0000256" key="1">
    <source>
        <dbReference type="SAM" id="MobiDB-lite"/>
    </source>
</evidence>
<keyword evidence="4" id="KW-1185">Reference proteome</keyword>